<dbReference type="Proteomes" id="UP000555103">
    <property type="component" value="Unassembled WGS sequence"/>
</dbReference>
<keyword evidence="6" id="KW-1185">Reference proteome</keyword>
<dbReference type="InterPro" id="IPR010905">
    <property type="entry name" value="Glyco_hydro_88"/>
</dbReference>
<protein>
    <submittedName>
        <fullName evidence="5">Rhamnogalacturonyl hydrolase YesR</fullName>
    </submittedName>
</protein>
<comment type="similarity">
    <text evidence="2">Belongs to the glycosyl hydrolase 88 family.</text>
</comment>
<evidence type="ECO:0000256" key="3">
    <source>
        <dbReference type="PIRSR" id="PIRSR610905-1"/>
    </source>
</evidence>
<feature type="active site" description="Proton donor" evidence="3">
    <location>
        <position position="184"/>
    </location>
</feature>
<proteinExistence type="inferred from homology"/>
<name>A0A840CLY4_9BACT</name>
<keyword evidence="1 5" id="KW-0378">Hydrolase</keyword>
<feature type="binding site" evidence="4">
    <location>
        <position position="260"/>
    </location>
    <ligand>
        <name>substrate</name>
    </ligand>
</feature>
<dbReference type="AlphaFoldDB" id="A0A840CLY4"/>
<dbReference type="InterPro" id="IPR012341">
    <property type="entry name" value="6hp_glycosidase-like_sf"/>
</dbReference>
<feature type="binding site" evidence="4">
    <location>
        <position position="256"/>
    </location>
    <ligand>
        <name>substrate</name>
    </ligand>
</feature>
<evidence type="ECO:0000313" key="5">
    <source>
        <dbReference type="EMBL" id="MBB4036131.1"/>
    </source>
</evidence>
<reference evidence="5 6" key="1">
    <citation type="submission" date="2020-08" db="EMBL/GenBank/DDBJ databases">
        <title>Genomic Encyclopedia of Type Strains, Phase IV (KMG-IV): sequencing the most valuable type-strain genomes for metagenomic binning, comparative biology and taxonomic classification.</title>
        <authorList>
            <person name="Goeker M."/>
        </authorList>
    </citation>
    <scope>NUCLEOTIDE SEQUENCE [LARGE SCALE GENOMIC DNA]</scope>
    <source>
        <strain evidence="5 6">DSM 104969</strain>
    </source>
</reference>
<dbReference type="InterPro" id="IPR052369">
    <property type="entry name" value="UG_Glycosaminoglycan_Hydrolase"/>
</dbReference>
<dbReference type="PANTHER" id="PTHR36845:SF1">
    <property type="entry name" value="HYDROLASE, PUTATIVE (AFU_ORTHOLOGUE AFUA_7G05090)-RELATED"/>
    <property type="match status" value="1"/>
</dbReference>
<evidence type="ECO:0000313" key="6">
    <source>
        <dbReference type="Proteomes" id="UP000555103"/>
    </source>
</evidence>
<organism evidence="5 6">
    <name type="scientific">Dysgonomonas hofstadii</name>
    <dbReference type="NCBI Taxonomy" id="637886"/>
    <lineage>
        <taxon>Bacteria</taxon>
        <taxon>Pseudomonadati</taxon>
        <taxon>Bacteroidota</taxon>
        <taxon>Bacteroidia</taxon>
        <taxon>Bacteroidales</taxon>
        <taxon>Dysgonomonadaceae</taxon>
        <taxon>Dysgonomonas</taxon>
    </lineage>
</organism>
<feature type="binding site" evidence="4">
    <location>
        <position position="184"/>
    </location>
    <ligand>
        <name>substrate</name>
    </ligand>
</feature>
<dbReference type="PANTHER" id="PTHR36845">
    <property type="entry name" value="HYDROLASE, PUTATIVE (AFU_ORTHOLOGUE AFUA_7G05090)-RELATED"/>
    <property type="match status" value="1"/>
</dbReference>
<evidence type="ECO:0000256" key="2">
    <source>
        <dbReference type="ARBA" id="ARBA00038358"/>
    </source>
</evidence>
<dbReference type="RefSeq" id="WP_183307043.1">
    <property type="nucleotide sequence ID" value="NZ_JACIEP010000006.1"/>
</dbReference>
<dbReference type="GO" id="GO:0052757">
    <property type="term" value="F:chondroitin hydrolase activity"/>
    <property type="evidence" value="ECO:0007669"/>
    <property type="project" value="TreeGrafter"/>
</dbReference>
<sequence>MKTLNLVLSVVCVSSIFVSCKQDAGIEKEKFIKENVEFATAQTEKMLETTGEPTGKNYPRTMRNDSTLAVTGMYDWTPGFFPGSLWYLYELTGETKWKEIAEKWTVSLEPLKTHTGTHDLGFMMYCSYGNAERLASKPEYKDILIESAESLSTRFSDKTQVIKSWNRFKSWNDTIRYDYPVIIDNMMNLEMLFYASKASGDKKYYDIAVSHADMTLKNHFREDFSTYHVVSYDTVSTNVLSRNTAQGFSDNSTWSRGQAWAIYGFTMVYRETKDPKYLDAAIKATDYYLKNLPTDLVPLWDFNVGQDGYVTGDRSYAKEFQEKLRDASAAAIVCSALFELGEAANNPAYTDTAVKMLHSLASPQYRATLGSNANFIIMHCVGSIPHKAEIDKPLVYADYYFLEALVRYKKMMNI</sequence>
<accession>A0A840CLY4</accession>
<dbReference type="Gene3D" id="1.50.10.10">
    <property type="match status" value="1"/>
</dbReference>
<feature type="binding site" evidence="4">
    <location>
        <position position="119"/>
    </location>
    <ligand>
        <name>substrate</name>
    </ligand>
</feature>
<dbReference type="EMBL" id="JACIEP010000006">
    <property type="protein sequence ID" value="MBB4036131.1"/>
    <property type="molecule type" value="Genomic_DNA"/>
</dbReference>
<dbReference type="InterPro" id="IPR008928">
    <property type="entry name" value="6-hairpin_glycosidase_sf"/>
</dbReference>
<dbReference type="SUPFAM" id="SSF48208">
    <property type="entry name" value="Six-hairpin glycosidases"/>
    <property type="match status" value="1"/>
</dbReference>
<gene>
    <name evidence="5" type="ORF">GGR21_002032</name>
</gene>
<evidence type="ECO:0000256" key="1">
    <source>
        <dbReference type="ARBA" id="ARBA00022801"/>
    </source>
</evidence>
<feature type="binding site" evidence="4">
    <location>
        <position position="244"/>
    </location>
    <ligand>
        <name>substrate</name>
    </ligand>
</feature>
<comment type="caution">
    <text evidence="5">The sequence shown here is derived from an EMBL/GenBank/DDBJ whole genome shotgun (WGS) entry which is preliminary data.</text>
</comment>
<dbReference type="GO" id="GO:0000272">
    <property type="term" value="P:polysaccharide catabolic process"/>
    <property type="evidence" value="ECO:0007669"/>
    <property type="project" value="TreeGrafter"/>
</dbReference>
<feature type="binding site" evidence="4">
    <location>
        <position position="383"/>
    </location>
    <ligand>
        <name>substrate</name>
    </ligand>
</feature>
<dbReference type="Pfam" id="PF07470">
    <property type="entry name" value="Glyco_hydro_88"/>
    <property type="match status" value="1"/>
</dbReference>
<evidence type="ECO:0000256" key="4">
    <source>
        <dbReference type="PIRSR" id="PIRSR610905-2"/>
    </source>
</evidence>
<feature type="active site" description="Nucleophile" evidence="3">
    <location>
        <position position="119"/>
    </location>
</feature>
<dbReference type="PROSITE" id="PS51257">
    <property type="entry name" value="PROKAR_LIPOPROTEIN"/>
    <property type="match status" value="1"/>
</dbReference>